<dbReference type="InterPro" id="IPR032366">
    <property type="entry name" value="DUF4871"/>
</dbReference>
<proteinExistence type="predicted"/>
<gene>
    <name evidence="2" type="ORF">GLW00_16180</name>
</gene>
<evidence type="ECO:0000313" key="3">
    <source>
        <dbReference type="Proteomes" id="UP000450457"/>
    </source>
</evidence>
<sequence length="141" mass="15361">MKKIVWIILFILCAGCQQAGNEESSVTIKTEEFEAGSYTMRGIPGKVAFIDAPWIEGEVQKYMWHFWGSGEELDGPFKVTGTHMETGETVTVLETSEVAGPVNGADASLPSNMSLPESGDWRLETSLDGEAFGTILVNVKE</sequence>
<dbReference type="Proteomes" id="UP000450457">
    <property type="component" value="Unassembled WGS sequence"/>
</dbReference>
<comment type="caution">
    <text evidence="2">The sequence shown here is derived from an EMBL/GenBank/DDBJ whole genome shotgun (WGS) entry which is preliminary data.</text>
</comment>
<dbReference type="EMBL" id="WMFA01000008">
    <property type="protein sequence ID" value="MYL72385.1"/>
    <property type="molecule type" value="Genomic_DNA"/>
</dbReference>
<organism evidence="2 3">
    <name type="scientific">Halobacillus litoralis</name>
    <dbReference type="NCBI Taxonomy" id="45668"/>
    <lineage>
        <taxon>Bacteria</taxon>
        <taxon>Bacillati</taxon>
        <taxon>Bacillota</taxon>
        <taxon>Bacilli</taxon>
        <taxon>Bacillales</taxon>
        <taxon>Bacillaceae</taxon>
        <taxon>Halobacillus</taxon>
    </lineage>
</organism>
<dbReference type="Gene3D" id="2.60.40.3830">
    <property type="match status" value="1"/>
</dbReference>
<evidence type="ECO:0000313" key="2">
    <source>
        <dbReference type="EMBL" id="MYL72385.1"/>
    </source>
</evidence>
<evidence type="ECO:0000256" key="1">
    <source>
        <dbReference type="SAM" id="SignalP"/>
    </source>
</evidence>
<dbReference type="GeneID" id="78008549"/>
<dbReference type="AlphaFoldDB" id="A0A845FFS2"/>
<reference evidence="2 3" key="1">
    <citation type="submission" date="2019-11" db="EMBL/GenBank/DDBJ databases">
        <title>Genome sequences of 17 halophilic strains isolated from different environments.</title>
        <authorList>
            <person name="Furrow R.E."/>
        </authorList>
    </citation>
    <scope>NUCLEOTIDE SEQUENCE [LARGE SCALE GENOMIC DNA]</scope>
    <source>
        <strain evidence="2 3">SL-4</strain>
    </source>
</reference>
<keyword evidence="1" id="KW-0732">Signal</keyword>
<dbReference type="RefSeq" id="WP_160915786.1">
    <property type="nucleotide sequence ID" value="NZ_WMFA01000008.1"/>
</dbReference>
<dbReference type="OrthoDB" id="2381403at2"/>
<feature type="signal peptide" evidence="1">
    <location>
        <begin position="1"/>
        <end position="19"/>
    </location>
</feature>
<name>A0A845FFS2_9BACI</name>
<protein>
    <submittedName>
        <fullName evidence="2">DUF4871 domain-containing protein</fullName>
    </submittedName>
</protein>
<feature type="chain" id="PRO_5039103264" evidence="1">
    <location>
        <begin position="20"/>
        <end position="141"/>
    </location>
</feature>
<dbReference type="Pfam" id="PF16167">
    <property type="entry name" value="DUF4871"/>
    <property type="match status" value="1"/>
</dbReference>
<accession>A0A845FFS2</accession>